<dbReference type="Pfam" id="PF02690">
    <property type="entry name" value="Na_Pi_cotrans"/>
    <property type="match status" value="1"/>
</dbReference>
<evidence type="ECO:0000256" key="5">
    <source>
        <dbReference type="ARBA" id="ARBA00023136"/>
    </source>
</evidence>
<dbReference type="InterPro" id="IPR003841">
    <property type="entry name" value="Na/Pi_transpt"/>
</dbReference>
<dbReference type="PATRIC" id="fig|84022.5.peg.1463"/>
<organism evidence="6 7">
    <name type="scientific">Clostridium aceticum</name>
    <dbReference type="NCBI Taxonomy" id="84022"/>
    <lineage>
        <taxon>Bacteria</taxon>
        <taxon>Bacillati</taxon>
        <taxon>Bacillota</taxon>
        <taxon>Clostridia</taxon>
        <taxon>Eubacteriales</taxon>
        <taxon>Clostridiaceae</taxon>
        <taxon>Clostridium</taxon>
    </lineage>
</organism>
<dbReference type="InterPro" id="IPR026022">
    <property type="entry name" value="PhoU_dom"/>
</dbReference>
<sequence>MEILFGVLGGLGLFLYGMNVMSNGLQKAAGDKLKSIIGMLTTNRIMAVGVGAIVTAIVQSSSASTVMVVGFVNAGMMKLTQAVGVIMGANIGTTITAQIITFKIDKYAPVIVGIAVAVWLFTKNRKIKQLAEAFIGFGILFIGMKFMGDALRPLRTYEPFREMLVNFGEHPFLAILAGFAITIAVQSSTASTGILLALAMEGLIPIRSGLPILFGINMGTTITAMLSSIGASNTAKRAAAFHFLFNLVGTAIFISFLQGPTYRIITYLTPTDIPRQIANAHTLFNITTTLILLPFAGLLVRVAKRIVPGEEEATRGIKYIDNRILETPSIATASAVKEALHMGNVAKESLENALDAFVKGDQKKIDETLSLEKVVNELERELSAYLVKLSNTDISLDNRDTVSGLFNTINDIERVGDHAENIAELAQYKMDNQLAFSDKALEELDKIAGLALRAYSNSLTALRNLDASLAMKVIENEGQVDFMEKNLRASHIERLNSQQCVPTSGVIYLDVLSNLERVADHSSNIAMAVLDKVRAQK</sequence>
<dbReference type="NCBIfam" id="NF037997">
    <property type="entry name" value="Na_Pi_symport"/>
    <property type="match status" value="1"/>
</dbReference>
<dbReference type="Gene3D" id="1.20.58.220">
    <property type="entry name" value="Phosphate transport system protein phou homolog 2, domain 2"/>
    <property type="match status" value="1"/>
</dbReference>
<dbReference type="PANTHER" id="PTHR10010:SF46">
    <property type="entry name" value="SODIUM-DEPENDENT PHOSPHATE TRANSPORT PROTEIN 2B"/>
    <property type="match status" value="1"/>
</dbReference>
<evidence type="ECO:0000256" key="3">
    <source>
        <dbReference type="ARBA" id="ARBA00022692"/>
    </source>
</evidence>
<keyword evidence="4" id="KW-1133">Transmembrane helix</keyword>
<evidence type="ECO:0000256" key="1">
    <source>
        <dbReference type="ARBA" id="ARBA00004651"/>
    </source>
</evidence>
<name>A0A0D8IDX2_9CLOT</name>
<dbReference type="PANTHER" id="PTHR10010">
    <property type="entry name" value="SOLUTE CARRIER FAMILY 34 SODIUM PHOSPHATE , MEMBER 2-RELATED"/>
    <property type="match status" value="1"/>
</dbReference>
<evidence type="ECO:0000256" key="4">
    <source>
        <dbReference type="ARBA" id="ARBA00022989"/>
    </source>
</evidence>
<dbReference type="SUPFAM" id="SSF109755">
    <property type="entry name" value="PhoU-like"/>
    <property type="match status" value="1"/>
</dbReference>
<accession>A0A0D8IDX2</accession>
<keyword evidence="5" id="KW-0472">Membrane</keyword>
<dbReference type="EMBL" id="CP009687">
    <property type="protein sequence ID" value="AKL94136.1"/>
    <property type="molecule type" value="Genomic_DNA"/>
</dbReference>
<dbReference type="InterPro" id="IPR004633">
    <property type="entry name" value="NaPi_cotrn-rel/YqeW-like"/>
</dbReference>
<reference evidence="6 7" key="1">
    <citation type="submission" date="2014-10" db="EMBL/GenBank/DDBJ databases">
        <title>Genome sequence of Clostridium aceticum DSM 1496.</title>
        <authorList>
            <person name="Poehlein A."/>
            <person name="Schiel-Bengelsdorf B."/>
            <person name="Gottschalk G."/>
            <person name="Duerre P."/>
            <person name="Daniel R."/>
        </authorList>
    </citation>
    <scope>NUCLEOTIDE SEQUENCE [LARGE SCALE GENOMIC DNA]</scope>
    <source>
        <strain evidence="6 7">DSM 1496</strain>
    </source>
</reference>
<dbReference type="InterPro" id="IPR038078">
    <property type="entry name" value="PhoU-like_sf"/>
</dbReference>
<dbReference type="STRING" id="84022.CACET_c06260"/>
<dbReference type="Pfam" id="PF01895">
    <property type="entry name" value="PhoU"/>
    <property type="match status" value="2"/>
</dbReference>
<keyword evidence="3" id="KW-0812">Transmembrane</keyword>
<evidence type="ECO:0000313" key="7">
    <source>
        <dbReference type="Proteomes" id="UP000035704"/>
    </source>
</evidence>
<evidence type="ECO:0000313" key="6">
    <source>
        <dbReference type="EMBL" id="AKL94136.1"/>
    </source>
</evidence>
<dbReference type="OrthoDB" id="9763003at2"/>
<dbReference type="GO" id="GO:0005436">
    <property type="term" value="F:sodium:phosphate symporter activity"/>
    <property type="evidence" value="ECO:0007669"/>
    <property type="project" value="InterPro"/>
</dbReference>
<comment type="subcellular location">
    <subcellularLocation>
        <location evidence="1">Cell membrane</location>
        <topology evidence="1">Multi-pass membrane protein</topology>
    </subcellularLocation>
</comment>
<dbReference type="GO" id="GO:0005886">
    <property type="term" value="C:plasma membrane"/>
    <property type="evidence" value="ECO:0007669"/>
    <property type="project" value="UniProtKB-SubCell"/>
</dbReference>
<evidence type="ECO:0000256" key="2">
    <source>
        <dbReference type="ARBA" id="ARBA00022475"/>
    </source>
</evidence>
<protein>
    <submittedName>
        <fullName evidence="6">Na/Pi-cotransporter II-like protein</fullName>
    </submittedName>
</protein>
<dbReference type="RefSeq" id="WP_044823024.1">
    <property type="nucleotide sequence ID" value="NZ_CP009687.1"/>
</dbReference>
<gene>
    <name evidence="6" type="ORF">CACET_c06260</name>
</gene>
<dbReference type="AlphaFoldDB" id="A0A0D8IDX2"/>
<dbReference type="KEGG" id="cace:CACET_c06260"/>
<keyword evidence="7" id="KW-1185">Reference proteome</keyword>
<dbReference type="NCBIfam" id="TIGR00704">
    <property type="entry name" value="NaPi_cotrn_rel"/>
    <property type="match status" value="1"/>
</dbReference>
<dbReference type="Proteomes" id="UP000035704">
    <property type="component" value="Chromosome"/>
</dbReference>
<dbReference type="GO" id="GO:0044341">
    <property type="term" value="P:sodium-dependent phosphate transport"/>
    <property type="evidence" value="ECO:0007669"/>
    <property type="project" value="InterPro"/>
</dbReference>
<keyword evidence="2" id="KW-1003">Cell membrane</keyword>
<proteinExistence type="predicted"/>